<evidence type="ECO:0000313" key="2">
    <source>
        <dbReference type="EMBL" id="MBM7633135.1"/>
    </source>
</evidence>
<reference evidence="2 3" key="1">
    <citation type="submission" date="2021-01" db="EMBL/GenBank/DDBJ databases">
        <title>Genomic Encyclopedia of Type Strains, Phase IV (KMG-IV): sequencing the most valuable type-strain genomes for metagenomic binning, comparative biology and taxonomic classification.</title>
        <authorList>
            <person name="Goeker M."/>
        </authorList>
    </citation>
    <scope>NUCLEOTIDE SEQUENCE [LARGE SCALE GENOMIC DNA]</scope>
    <source>
        <strain evidence="2 3">DSM 25540</strain>
    </source>
</reference>
<dbReference type="RefSeq" id="WP_204697690.1">
    <property type="nucleotide sequence ID" value="NZ_JAFBEC010000006.1"/>
</dbReference>
<feature type="transmembrane region" description="Helical" evidence="1">
    <location>
        <begin position="12"/>
        <end position="32"/>
    </location>
</feature>
<keyword evidence="1" id="KW-1133">Transmembrane helix</keyword>
<keyword evidence="3" id="KW-1185">Reference proteome</keyword>
<dbReference type="Pfam" id="PF04018">
    <property type="entry name" value="VCA0040-like"/>
    <property type="match status" value="1"/>
</dbReference>
<evidence type="ECO:0000256" key="1">
    <source>
        <dbReference type="SAM" id="Phobius"/>
    </source>
</evidence>
<evidence type="ECO:0000313" key="3">
    <source>
        <dbReference type="Proteomes" id="UP000741863"/>
    </source>
</evidence>
<organism evidence="2 3">
    <name type="scientific">Geomicrobium sediminis</name>
    <dbReference type="NCBI Taxonomy" id="1347788"/>
    <lineage>
        <taxon>Bacteria</taxon>
        <taxon>Bacillati</taxon>
        <taxon>Bacillota</taxon>
        <taxon>Bacilli</taxon>
        <taxon>Bacillales</taxon>
        <taxon>Geomicrobium</taxon>
    </lineage>
</organism>
<proteinExistence type="predicted"/>
<dbReference type="PANTHER" id="PTHR37308">
    <property type="entry name" value="INTEGRAL MEMBRANE PROTEIN"/>
    <property type="match status" value="1"/>
</dbReference>
<accession>A0ABS2PCJ0</accession>
<feature type="transmembrane region" description="Helical" evidence="1">
    <location>
        <begin position="252"/>
        <end position="270"/>
    </location>
</feature>
<feature type="transmembrane region" description="Helical" evidence="1">
    <location>
        <begin position="197"/>
        <end position="216"/>
    </location>
</feature>
<name>A0ABS2PCJ0_9BACL</name>
<keyword evidence="1" id="KW-0472">Membrane</keyword>
<dbReference type="InterPro" id="IPR007163">
    <property type="entry name" value="VCA0040-like"/>
</dbReference>
<dbReference type="EMBL" id="JAFBEC010000006">
    <property type="protein sequence ID" value="MBM7633135.1"/>
    <property type="molecule type" value="Genomic_DNA"/>
</dbReference>
<feature type="transmembrane region" description="Helical" evidence="1">
    <location>
        <begin position="228"/>
        <end position="246"/>
    </location>
</feature>
<protein>
    <submittedName>
        <fullName evidence="2">Membrane protein</fullName>
    </submittedName>
</protein>
<sequence>MNWKNIWKGIAMGMVETVPGVSSSTIAMLVGIYENVIGSISDLTSKYIRRGVLYLIPVGIGIVIGFLLSIQVVEFFLINYTVPTHFLFIGLVIGMLPFIWYSGKRHTDQLKSVPYQVKHYVIMVLFFVLLVFLNNFLGYDESVMTDLVFTDYLFLFFSGWLASTALVLPGISGALILMILGAYYTAIDAITSLNIDVIIAVGAGVVIGVLITGKLVRFLIIHFRQSTYAGIVGLLAGSVIVLYIGLPETIGQMIASVLLLIIGFLFSYLISQRQKV</sequence>
<feature type="transmembrane region" description="Helical" evidence="1">
    <location>
        <begin position="120"/>
        <end position="140"/>
    </location>
</feature>
<keyword evidence="1" id="KW-0812">Transmembrane</keyword>
<feature type="transmembrane region" description="Helical" evidence="1">
    <location>
        <begin position="52"/>
        <end position="70"/>
    </location>
</feature>
<dbReference type="Proteomes" id="UP000741863">
    <property type="component" value="Unassembled WGS sequence"/>
</dbReference>
<feature type="transmembrane region" description="Helical" evidence="1">
    <location>
        <begin position="77"/>
        <end position="100"/>
    </location>
</feature>
<comment type="caution">
    <text evidence="2">The sequence shown here is derived from an EMBL/GenBank/DDBJ whole genome shotgun (WGS) entry which is preliminary data.</text>
</comment>
<gene>
    <name evidence="2" type="ORF">JOD17_002229</name>
</gene>
<feature type="transmembrane region" description="Helical" evidence="1">
    <location>
        <begin position="152"/>
        <end position="185"/>
    </location>
</feature>
<dbReference type="PANTHER" id="PTHR37308:SF1">
    <property type="entry name" value="POLYPRENYL-PHOSPHATE TRANSPORTER"/>
    <property type="match status" value="1"/>
</dbReference>